<name>A0A923HRF0_9BURK</name>
<keyword evidence="1" id="KW-0812">Transmembrane</keyword>
<dbReference type="Proteomes" id="UP000627446">
    <property type="component" value="Unassembled WGS sequence"/>
</dbReference>
<evidence type="ECO:0000313" key="2">
    <source>
        <dbReference type="EMBL" id="MBC3882696.1"/>
    </source>
</evidence>
<organism evidence="2 3">
    <name type="scientific">Undibacterium nitidum</name>
    <dbReference type="NCBI Taxonomy" id="2762298"/>
    <lineage>
        <taxon>Bacteria</taxon>
        <taxon>Pseudomonadati</taxon>
        <taxon>Pseudomonadota</taxon>
        <taxon>Betaproteobacteria</taxon>
        <taxon>Burkholderiales</taxon>
        <taxon>Oxalobacteraceae</taxon>
        <taxon>Undibacterium</taxon>
    </lineage>
</organism>
<gene>
    <name evidence="2" type="ORF">H8K36_15005</name>
</gene>
<feature type="transmembrane region" description="Helical" evidence="1">
    <location>
        <begin position="12"/>
        <end position="32"/>
    </location>
</feature>
<accession>A0A923HRF0</accession>
<evidence type="ECO:0000256" key="1">
    <source>
        <dbReference type="SAM" id="Phobius"/>
    </source>
</evidence>
<keyword evidence="1" id="KW-1133">Transmembrane helix</keyword>
<dbReference type="EMBL" id="JACOFZ010000007">
    <property type="protein sequence ID" value="MBC3882696.1"/>
    <property type="molecule type" value="Genomic_DNA"/>
</dbReference>
<protein>
    <submittedName>
        <fullName evidence="2">Uncharacterized protein</fullName>
    </submittedName>
</protein>
<evidence type="ECO:0000313" key="3">
    <source>
        <dbReference type="Proteomes" id="UP000627446"/>
    </source>
</evidence>
<keyword evidence="1" id="KW-0472">Membrane</keyword>
<reference evidence="2" key="1">
    <citation type="submission" date="2020-08" db="EMBL/GenBank/DDBJ databases">
        <title>Novel species isolated from subtropical streams in China.</title>
        <authorList>
            <person name="Lu H."/>
        </authorList>
    </citation>
    <scope>NUCLEOTIDE SEQUENCE</scope>
    <source>
        <strain evidence="2">LX22W</strain>
    </source>
</reference>
<dbReference type="AlphaFoldDB" id="A0A923HRF0"/>
<dbReference type="RefSeq" id="WP_186917457.1">
    <property type="nucleotide sequence ID" value="NZ_JACOFZ010000007.1"/>
</dbReference>
<keyword evidence="3" id="KW-1185">Reference proteome</keyword>
<proteinExistence type="predicted"/>
<sequence>MRQHQSKYKRVWLLIAVGVFIVLLVILSLWQIRGVELDGGSQAAVQKTNVSTLPVVVEQRAQSSVQVHGSNTEATNEARSKSTQAKFNNADELCKDFAAKSSPKWTEDQFAEALRDHVQGGDPALEEWLRSVTNTGTARQKGAALSLLIASIDRATRKEVYSRTPNCDQLKECSASLEAVVGQKTSPYAYALVNTAIYLPDPALYGMAHNICKQSSLSSDTICERVGSLQWMQLDPDNGAAALYALGELKLAPSDQDQTAFENALYRFGQAKKFDVYFDVGRELPNLPSSLDDYRGRTELDSLRAYFGDISPLPPHRNIIRACSGDYLKNANRRSLCEKVANQYLRENAFLIDRGIFLKLAANLNWDKSSLQKYADEVDEVHGYYRAKSEQQKRQYQDASGRLAACHRALKWNADISLYAAKGEFKQLQQDAKEFGMSRDEMINIGRRSRVSR</sequence>
<comment type="caution">
    <text evidence="2">The sequence shown here is derived from an EMBL/GenBank/DDBJ whole genome shotgun (WGS) entry which is preliminary data.</text>
</comment>